<sequence length="936" mass="102896">MFAPIFTRGQTARLKENGVYPQVYHSQISTASLGAYILHKENKGTRVVKYFRNKHLPAAWYKDDKESELFLALLEHLGGVVSASTELSGLFLLLEVLSVGFCLGTRPRLVDLAGKLPSDEFVTNMFLCLGISDVTTDCSILMASLLLRLVGVGRSELSSEITATRRVRVALLGDVSSISSALWRSVKYLVRGARFRIALTLLVLEKEEFEKDETNTSVGTVGVFTASKLNEVTLASNELTEKFSDGMELKLCWLPSPSSVDEICISEESAKMRLLLLLLLEFAADKGEAIFLSEIRGVLKSPKSNDEFDNDSSFTRPSVGYSLSLACTMRDDLADFHKGIFPGCTLGDCNSDKDFLVLFTTPDTFPEIQDLLDDLIDFLIGFSADGLFTSDSSPKDWDVKDDVLDLSKLVVGEFSSSLGVFAGETLECPVSEVNILDVREDFVGLRINEVSWSSKNIASKVCKSELDALIRTGVLCLHSTLLSERVLCTISWESNSTILRPELEALDSSYNGALGDCNPTSFNLSTLLVFNAECGGTGILETLPVIKVFLVIDLGANLLVFNFLRRDILPSGLPCLLDDTCLNLTSDRGVLAFNSDLLVLETADKAFITEEPFFFPVELFITKAEVSNISFGDGTIVTIERWEFTPDSDETGEVDASSFLAGVRVEEPFFVVDKCGILDGVVLTTENCDVLEPEFLLLPFEDTANSFFLELALGDTVGELSFGVNTDETLNGLALVIGDGVMPFEIRDVLADGVFFTIFEDTTDNLFFCLAGAKILEELSSGVNKCDFLNTDVLETESVHPTEIQTSISPSSAVELNTTSALANYAEAVMGKTPKKSHELERDRPYRNAKPRKSISRQGHTPTTHVCRHNKVISAVIVDCITLQFSPVWRFWFPSLLISLCFHILLTLSWPKCLKALAVVVPSLNTQKRSSHFGTF</sequence>
<protein>
    <submittedName>
        <fullName evidence="2">Uncharacterized protein</fullName>
    </submittedName>
</protein>
<reference evidence="2" key="1">
    <citation type="submission" date="2020-11" db="EMBL/GenBank/DDBJ databases">
        <authorList>
            <person name="Tran Van P."/>
        </authorList>
    </citation>
    <scope>NUCLEOTIDE SEQUENCE</scope>
</reference>
<evidence type="ECO:0000313" key="2">
    <source>
        <dbReference type="EMBL" id="CAD7394686.1"/>
    </source>
</evidence>
<dbReference type="AlphaFoldDB" id="A0A7R9GTW6"/>
<feature type="compositionally biased region" description="Basic and acidic residues" evidence="1">
    <location>
        <begin position="836"/>
        <end position="846"/>
    </location>
</feature>
<feature type="region of interest" description="Disordered" evidence="1">
    <location>
        <begin position="834"/>
        <end position="861"/>
    </location>
</feature>
<proteinExistence type="predicted"/>
<name>A0A7R9GTW6_TIMCR</name>
<organism evidence="2">
    <name type="scientific">Timema cristinae</name>
    <name type="common">Walking stick</name>
    <dbReference type="NCBI Taxonomy" id="61476"/>
    <lineage>
        <taxon>Eukaryota</taxon>
        <taxon>Metazoa</taxon>
        <taxon>Ecdysozoa</taxon>
        <taxon>Arthropoda</taxon>
        <taxon>Hexapoda</taxon>
        <taxon>Insecta</taxon>
        <taxon>Pterygota</taxon>
        <taxon>Neoptera</taxon>
        <taxon>Polyneoptera</taxon>
        <taxon>Phasmatodea</taxon>
        <taxon>Timematodea</taxon>
        <taxon>Timematoidea</taxon>
        <taxon>Timematidae</taxon>
        <taxon>Timema</taxon>
    </lineage>
</organism>
<evidence type="ECO:0000256" key="1">
    <source>
        <dbReference type="SAM" id="MobiDB-lite"/>
    </source>
</evidence>
<gene>
    <name evidence="2" type="ORF">TCEB3V08_LOCUS2603</name>
</gene>
<accession>A0A7R9GTW6</accession>
<dbReference type="EMBL" id="OC317042">
    <property type="protein sequence ID" value="CAD7394686.1"/>
    <property type="molecule type" value="Genomic_DNA"/>
</dbReference>